<dbReference type="InterPro" id="IPR010430">
    <property type="entry name" value="DUF1028"/>
</dbReference>
<reference evidence="1 2" key="1">
    <citation type="submission" date="2020-06" db="EMBL/GenBank/DDBJ databases">
        <title>Genome sequence of 2 isolates from Red Sea Mangroves.</title>
        <authorList>
            <person name="Sefrji F."/>
            <person name="Michoud G."/>
            <person name="Merlino G."/>
            <person name="Daffonchio D."/>
        </authorList>
    </citation>
    <scope>NUCLEOTIDE SEQUENCE [LARGE SCALE GENOMIC DNA]</scope>
    <source>
        <strain evidence="1 2">R1DC25</strain>
    </source>
</reference>
<dbReference type="EMBL" id="CP058214">
    <property type="protein sequence ID" value="QPC43804.1"/>
    <property type="molecule type" value="Genomic_DNA"/>
</dbReference>
<evidence type="ECO:0000313" key="1">
    <source>
        <dbReference type="EMBL" id="QPC43804.1"/>
    </source>
</evidence>
<dbReference type="Proteomes" id="UP000593594">
    <property type="component" value="Chromosome"/>
</dbReference>
<proteinExistence type="predicted"/>
<name>A0A7S8C5Y1_9HYPH</name>
<evidence type="ECO:0000313" key="2">
    <source>
        <dbReference type="Proteomes" id="UP000593594"/>
    </source>
</evidence>
<protein>
    <submittedName>
        <fullName evidence="1">DUF1028 domain-containing protein</fullName>
    </submittedName>
</protein>
<dbReference type="AlphaFoldDB" id="A0A7S8C5Y1"/>
<dbReference type="InterPro" id="IPR029055">
    <property type="entry name" value="Ntn_hydrolases_N"/>
</dbReference>
<dbReference type="PANTHER" id="PTHR39328:SF1">
    <property type="entry name" value="BLL2871 PROTEIN"/>
    <property type="match status" value="1"/>
</dbReference>
<organism evidence="1 2">
    <name type="scientific">Kaustia mangrovi</name>
    <dbReference type="NCBI Taxonomy" id="2593653"/>
    <lineage>
        <taxon>Bacteria</taxon>
        <taxon>Pseudomonadati</taxon>
        <taxon>Pseudomonadota</taxon>
        <taxon>Alphaproteobacteria</taxon>
        <taxon>Hyphomicrobiales</taxon>
        <taxon>Parvibaculaceae</taxon>
        <taxon>Kaustia</taxon>
    </lineage>
</organism>
<dbReference type="Pfam" id="PF06267">
    <property type="entry name" value="DUF1028"/>
    <property type="match status" value="1"/>
</dbReference>
<dbReference type="SUPFAM" id="SSF56235">
    <property type="entry name" value="N-terminal nucleophile aminohydrolases (Ntn hydrolases)"/>
    <property type="match status" value="1"/>
</dbReference>
<dbReference type="PANTHER" id="PTHR39328">
    <property type="entry name" value="BLL2871 PROTEIN"/>
    <property type="match status" value="1"/>
</dbReference>
<sequence>MEDGQDAETALRTLTEADAGRDHRQVIVMDRTGAAAGWTGAANVEPMAHLCAPSLAVAANWVASDRVAGAMRDAFADRAGAPLEERLLAALEAGEAEGGDARGIRSAALRIVSRDRPPVDIRADYDDRPIRALREIARHWAEPGFRAFLDRLPTLEAPHRH</sequence>
<keyword evidence="2" id="KW-1185">Reference proteome</keyword>
<accession>A0A7S8C5Y1</accession>
<gene>
    <name evidence="1" type="ORF">HW532_14585</name>
</gene>
<dbReference type="Gene3D" id="3.60.20.10">
    <property type="entry name" value="Glutamine Phosphoribosylpyrophosphate, subunit 1, domain 1"/>
    <property type="match status" value="1"/>
</dbReference>
<dbReference type="KEGG" id="kmn:HW532_14585"/>